<feature type="transmembrane region" description="Helical" evidence="1">
    <location>
        <begin position="42"/>
        <end position="60"/>
    </location>
</feature>
<accession>A0A815HTE6</accession>
<keyword evidence="1" id="KW-1133">Transmembrane helix</keyword>
<dbReference type="Proteomes" id="UP000663852">
    <property type="component" value="Unassembled WGS sequence"/>
</dbReference>
<reference evidence="2" key="1">
    <citation type="submission" date="2021-02" db="EMBL/GenBank/DDBJ databases">
        <authorList>
            <person name="Nowell W R."/>
        </authorList>
    </citation>
    <scope>NUCLEOTIDE SEQUENCE</scope>
</reference>
<evidence type="ECO:0000313" key="2">
    <source>
        <dbReference type="EMBL" id="CAF1356083.1"/>
    </source>
</evidence>
<proteinExistence type="predicted"/>
<keyword evidence="1" id="KW-0812">Transmembrane</keyword>
<dbReference type="EMBL" id="CAJNOJ010000269">
    <property type="protein sequence ID" value="CAF1356083.1"/>
    <property type="molecule type" value="Genomic_DNA"/>
</dbReference>
<keyword evidence="1" id="KW-0472">Membrane</keyword>
<dbReference type="OrthoDB" id="5845592at2759"/>
<evidence type="ECO:0000313" key="3">
    <source>
        <dbReference type="Proteomes" id="UP000663852"/>
    </source>
</evidence>
<comment type="caution">
    <text evidence="2">The sequence shown here is derived from an EMBL/GenBank/DDBJ whole genome shotgun (WGS) entry which is preliminary data.</text>
</comment>
<gene>
    <name evidence="2" type="ORF">EDS130_LOCUS33547</name>
</gene>
<sequence>MMVKNRIGFIESQSHERNSSEIPSTSSSKLCFEYCQKKWKKILFITIIPILVVVGIYFVTKIVANKYSEILITKIRKTISTTTSTTSLTTSSTTTATTTSITTSTTTIRNSML</sequence>
<organism evidence="2 3">
    <name type="scientific">Adineta ricciae</name>
    <name type="common">Rotifer</name>
    <dbReference type="NCBI Taxonomy" id="249248"/>
    <lineage>
        <taxon>Eukaryota</taxon>
        <taxon>Metazoa</taxon>
        <taxon>Spiralia</taxon>
        <taxon>Gnathifera</taxon>
        <taxon>Rotifera</taxon>
        <taxon>Eurotatoria</taxon>
        <taxon>Bdelloidea</taxon>
        <taxon>Adinetida</taxon>
        <taxon>Adinetidae</taxon>
        <taxon>Adineta</taxon>
    </lineage>
</organism>
<name>A0A815HTE6_ADIRI</name>
<dbReference type="AlphaFoldDB" id="A0A815HTE6"/>
<evidence type="ECO:0000256" key="1">
    <source>
        <dbReference type="SAM" id="Phobius"/>
    </source>
</evidence>
<protein>
    <submittedName>
        <fullName evidence="2">Uncharacterized protein</fullName>
    </submittedName>
</protein>